<dbReference type="GO" id="GO:0005737">
    <property type="term" value="C:cytoplasm"/>
    <property type="evidence" value="ECO:0007669"/>
    <property type="project" value="UniProtKB-SubCell"/>
</dbReference>
<gene>
    <name evidence="13" type="primary">queA</name>
    <name evidence="14" type="ordered locus">SAR116_0028</name>
</gene>
<dbReference type="HOGENOM" id="CLU_039110_1_1_5"/>
<accession>D5BNK4</accession>
<dbReference type="InterPro" id="IPR036100">
    <property type="entry name" value="QueA_sf"/>
</dbReference>
<organism evidence="14 15">
    <name type="scientific">Puniceispirillum marinum (strain IMCC1322)</name>
    <dbReference type="NCBI Taxonomy" id="488538"/>
    <lineage>
        <taxon>Bacteria</taxon>
        <taxon>Pseudomonadati</taxon>
        <taxon>Pseudomonadota</taxon>
        <taxon>Alphaproteobacteria</taxon>
        <taxon>Candidatus Puniceispirillales</taxon>
        <taxon>Candidatus Puniceispirillaceae</taxon>
        <taxon>Candidatus Puniceispirillum</taxon>
    </lineage>
</organism>
<evidence type="ECO:0000256" key="7">
    <source>
        <dbReference type="ARBA" id="ARBA00022785"/>
    </source>
</evidence>
<dbReference type="KEGG" id="apb:SAR116_0028"/>
<keyword evidence="7 13" id="KW-0671">Queuosine biosynthesis</keyword>
<dbReference type="FunFam" id="3.40.1780.10:FF:000001">
    <property type="entry name" value="S-adenosylmethionine:tRNA ribosyltransferase-isomerase"/>
    <property type="match status" value="1"/>
</dbReference>
<dbReference type="Pfam" id="PF02547">
    <property type="entry name" value="Queuosine_synth"/>
    <property type="match status" value="1"/>
</dbReference>
<dbReference type="Gene3D" id="2.40.10.240">
    <property type="entry name" value="QueA-like"/>
    <property type="match status" value="1"/>
</dbReference>
<dbReference type="InterPro" id="IPR042119">
    <property type="entry name" value="QueA_dom2"/>
</dbReference>
<evidence type="ECO:0000313" key="14">
    <source>
        <dbReference type="EMBL" id="ADE38271.1"/>
    </source>
</evidence>
<evidence type="ECO:0000256" key="2">
    <source>
        <dbReference type="ARBA" id="ARBA00004691"/>
    </source>
</evidence>
<dbReference type="UniPathway" id="UPA00392"/>
<evidence type="ECO:0000313" key="15">
    <source>
        <dbReference type="Proteomes" id="UP000007460"/>
    </source>
</evidence>
<comment type="subunit">
    <text evidence="3 13">Monomer.</text>
</comment>
<evidence type="ECO:0000256" key="6">
    <source>
        <dbReference type="ARBA" id="ARBA00022691"/>
    </source>
</evidence>
<keyword evidence="5 13" id="KW-0808">Transferase</keyword>
<evidence type="ECO:0000256" key="8">
    <source>
        <dbReference type="ARBA" id="ARBA00052751"/>
    </source>
</evidence>
<evidence type="ECO:0000256" key="11">
    <source>
        <dbReference type="ARBA" id="ARBA00069325"/>
    </source>
</evidence>
<dbReference type="NCBIfam" id="TIGR00113">
    <property type="entry name" value="queA"/>
    <property type="match status" value="1"/>
</dbReference>
<dbReference type="PANTHER" id="PTHR30307:SF0">
    <property type="entry name" value="S-ADENOSYLMETHIONINE:TRNA RIBOSYLTRANSFERASE-ISOMERASE"/>
    <property type="match status" value="1"/>
</dbReference>
<sequence>MIRRWLSVFCRFLNRLMKLSDFDFDLPPDRIATAPAQPRDSARLLDLSGAAIADRHVGDLPDLLRAGDLLIVNDTAVIPARLIGKRGDARISVTLHKYEGHKNGGNAIWRVFAKPAKKCRPDDIIMFAPDFGARVLGRGEGGDVELAFIDPRSGNALDTDSLNAGLDTYGTMPLPPYIARPDGVLDSDHEDYQTMFASQRGAVAAPTAGLHFTDGLTSALQAKGVAIAAVTLHVGAGTFLPVTVETIAEHKMHSEWGAIPADVAAKIIATKQAGGRVIAVGTTSLRILEASFAALGHIGHFAGETDIFITPGFSFNVVDMLMTNFHLPKSTLLMLVSAFAGHAPIMAAYDHAIASGYRFFSYGDACLLSHNLLSHNLSAQAETETT</sequence>
<evidence type="ECO:0000256" key="1">
    <source>
        <dbReference type="ARBA" id="ARBA00004496"/>
    </source>
</evidence>
<dbReference type="EMBL" id="CP001751">
    <property type="protein sequence ID" value="ADE38271.1"/>
    <property type="molecule type" value="Genomic_DNA"/>
</dbReference>
<dbReference type="NCBIfam" id="NF001140">
    <property type="entry name" value="PRK00147.1"/>
    <property type="match status" value="1"/>
</dbReference>
<comment type="similarity">
    <text evidence="9 13">Belongs to the QueA family.</text>
</comment>
<dbReference type="eggNOG" id="COG0809">
    <property type="taxonomic scope" value="Bacteria"/>
</dbReference>
<comment type="function">
    <text evidence="13">Transfers and isomerizes the ribose moiety from AdoMet to the 7-aminomethyl group of 7-deazaguanine (preQ1-tRNA) to give epoxyqueuosine (oQ-tRNA).</text>
</comment>
<comment type="subcellular location">
    <subcellularLocation>
        <location evidence="1 13">Cytoplasm</location>
    </subcellularLocation>
</comment>
<keyword evidence="6 13" id="KW-0949">S-adenosyl-L-methionine</keyword>
<evidence type="ECO:0000256" key="3">
    <source>
        <dbReference type="ARBA" id="ARBA00011245"/>
    </source>
</evidence>
<proteinExistence type="inferred from homology"/>
<keyword evidence="4 13" id="KW-0963">Cytoplasm</keyword>
<evidence type="ECO:0000256" key="4">
    <source>
        <dbReference type="ARBA" id="ARBA00022490"/>
    </source>
</evidence>
<evidence type="ECO:0000256" key="12">
    <source>
        <dbReference type="ARBA" id="ARBA00076160"/>
    </source>
</evidence>
<evidence type="ECO:0000256" key="5">
    <source>
        <dbReference type="ARBA" id="ARBA00022679"/>
    </source>
</evidence>
<dbReference type="InterPro" id="IPR003699">
    <property type="entry name" value="QueA"/>
</dbReference>
<dbReference type="STRING" id="488538.SAR116_0028"/>
<protein>
    <recommendedName>
        <fullName evidence="11 13">S-adenosylmethionine:tRNA ribosyltransferase-isomerase</fullName>
        <ecNumber evidence="10 13">2.4.99.17</ecNumber>
    </recommendedName>
    <alternativeName>
        <fullName evidence="12 13">Queuosine biosynthesis protein QueA</fullName>
    </alternativeName>
</protein>
<comment type="catalytic activity">
    <reaction evidence="8 13">
        <text>7-aminomethyl-7-carbaguanosine(34) in tRNA + S-adenosyl-L-methionine = epoxyqueuosine(34) in tRNA + adenine + L-methionine + 2 H(+)</text>
        <dbReference type="Rhea" id="RHEA:32155"/>
        <dbReference type="Rhea" id="RHEA-COMP:10342"/>
        <dbReference type="Rhea" id="RHEA-COMP:18582"/>
        <dbReference type="ChEBI" id="CHEBI:15378"/>
        <dbReference type="ChEBI" id="CHEBI:16708"/>
        <dbReference type="ChEBI" id="CHEBI:57844"/>
        <dbReference type="ChEBI" id="CHEBI:59789"/>
        <dbReference type="ChEBI" id="CHEBI:82833"/>
        <dbReference type="ChEBI" id="CHEBI:194443"/>
        <dbReference type="EC" id="2.4.99.17"/>
    </reaction>
</comment>
<dbReference type="AlphaFoldDB" id="D5BNK4"/>
<dbReference type="InterPro" id="IPR042118">
    <property type="entry name" value="QueA_dom1"/>
</dbReference>
<dbReference type="EC" id="2.4.99.17" evidence="10 13"/>
<name>D5BNK4_PUNMI</name>
<keyword evidence="15" id="KW-1185">Reference proteome</keyword>
<evidence type="ECO:0000256" key="10">
    <source>
        <dbReference type="ARBA" id="ARBA00066503"/>
    </source>
</evidence>
<evidence type="ECO:0000256" key="13">
    <source>
        <dbReference type="HAMAP-Rule" id="MF_00113"/>
    </source>
</evidence>
<reference evidence="14 15" key="1">
    <citation type="journal article" date="2010" name="J. Bacteriol.">
        <title>Complete genome sequence of "Candidatus Puniceispirillum marinum" IMCC1322, a representative of the SAR116 clade in the Alphaproteobacteria.</title>
        <authorList>
            <person name="Oh H.M."/>
            <person name="Kwon K.K."/>
            <person name="Kang I."/>
            <person name="Kang S.G."/>
            <person name="Lee J.H."/>
            <person name="Kim S.J."/>
            <person name="Cho J.C."/>
        </authorList>
    </citation>
    <scope>NUCLEOTIDE SEQUENCE [LARGE SCALE GENOMIC DNA]</scope>
    <source>
        <strain evidence="14 15">IMCC1322</strain>
    </source>
</reference>
<dbReference type="PANTHER" id="PTHR30307">
    <property type="entry name" value="S-ADENOSYLMETHIONINE:TRNA RIBOSYLTRANSFERASE-ISOMERASE"/>
    <property type="match status" value="1"/>
</dbReference>
<dbReference type="Proteomes" id="UP000007460">
    <property type="component" value="Chromosome"/>
</dbReference>
<dbReference type="Gene3D" id="3.40.1780.10">
    <property type="entry name" value="QueA-like"/>
    <property type="match status" value="1"/>
</dbReference>
<keyword evidence="14" id="KW-0413">Isomerase</keyword>
<dbReference type="GO" id="GO:0051075">
    <property type="term" value="F:S-adenosylmethionine:tRNA ribosyltransferase-isomerase activity"/>
    <property type="evidence" value="ECO:0007669"/>
    <property type="project" value="UniProtKB-EC"/>
</dbReference>
<dbReference type="HAMAP" id="MF_00113">
    <property type="entry name" value="QueA"/>
    <property type="match status" value="1"/>
</dbReference>
<comment type="pathway">
    <text evidence="2 13">tRNA modification; tRNA-queuosine biosynthesis.</text>
</comment>
<dbReference type="GO" id="GO:0008616">
    <property type="term" value="P:tRNA queuosine(34) biosynthetic process"/>
    <property type="evidence" value="ECO:0007669"/>
    <property type="project" value="UniProtKB-UniRule"/>
</dbReference>
<dbReference type="SUPFAM" id="SSF111337">
    <property type="entry name" value="QueA-like"/>
    <property type="match status" value="1"/>
</dbReference>
<evidence type="ECO:0000256" key="9">
    <source>
        <dbReference type="ARBA" id="ARBA00061210"/>
    </source>
</evidence>